<name>A0ABW0KWL0_9BACT</name>
<dbReference type="EMBL" id="JBHSMQ010000013">
    <property type="protein sequence ID" value="MFC5457800.1"/>
    <property type="molecule type" value="Genomic_DNA"/>
</dbReference>
<evidence type="ECO:0000313" key="4">
    <source>
        <dbReference type="Proteomes" id="UP001596052"/>
    </source>
</evidence>
<dbReference type="InterPro" id="IPR006311">
    <property type="entry name" value="TAT_signal"/>
</dbReference>
<organism evidence="3 4">
    <name type="scientific">Prosthecobacter fluviatilis</name>
    <dbReference type="NCBI Taxonomy" id="445931"/>
    <lineage>
        <taxon>Bacteria</taxon>
        <taxon>Pseudomonadati</taxon>
        <taxon>Verrucomicrobiota</taxon>
        <taxon>Verrucomicrobiia</taxon>
        <taxon>Verrucomicrobiales</taxon>
        <taxon>Verrucomicrobiaceae</taxon>
        <taxon>Prosthecobacter</taxon>
    </lineage>
</organism>
<keyword evidence="3" id="KW-0378">Hydrolase</keyword>
<keyword evidence="4" id="KW-1185">Reference proteome</keyword>
<dbReference type="InterPro" id="IPR011040">
    <property type="entry name" value="Sialidase"/>
</dbReference>
<evidence type="ECO:0000259" key="2">
    <source>
        <dbReference type="Pfam" id="PF13088"/>
    </source>
</evidence>
<dbReference type="PANTHER" id="PTHR43752">
    <property type="entry name" value="BNR/ASP-BOX REPEAT FAMILY PROTEIN"/>
    <property type="match status" value="1"/>
</dbReference>
<gene>
    <name evidence="3" type="ORF">ACFQDI_23225</name>
</gene>
<dbReference type="RefSeq" id="WP_377171501.1">
    <property type="nucleotide sequence ID" value="NZ_JBHSMQ010000013.1"/>
</dbReference>
<dbReference type="Proteomes" id="UP001596052">
    <property type="component" value="Unassembled WGS sequence"/>
</dbReference>
<evidence type="ECO:0000256" key="1">
    <source>
        <dbReference type="SAM" id="SignalP"/>
    </source>
</evidence>
<protein>
    <submittedName>
        <fullName evidence="3">Sialidase family protein</fullName>
        <ecNumber evidence="3">3.2.1.-</ecNumber>
    </submittedName>
</protein>
<sequence length="390" mass="43327">MTSRRHFLATTTSALAFPFIARAASPAAKILETKVISQQPEFYHGWSTVVRRQNGELWLSWSGGRESHVCPFGQVHAMTSKDNGATWTWPRVLLDTATDDRDSGVLETAKGSLIVTTFTSLAYEDSFKKAAAMAELTDKGWVSKAMPAERYARWKAAHVRLGDEERKAELGEWAIRSTDGGKSWSTRIPTIVNSPHGPIQLKDGRLLYAGKQLWTQDKKIGVAESKDDGQTWQWLAEIPTRKGDTASNSYHELHAVEAADGTLIAQIRNHNTANKGETLQTESKDGGKTWSEPHSIGVWGLPSHLLRLRDGRLLMTYGHRRKPFGNQARLSTDNGQTWSEAMIISGDGIGGDLGYPSTVELADGTLLTVWYETMKEPRLAVLRQATWRIE</sequence>
<accession>A0ABW0KWL0</accession>
<comment type="caution">
    <text evidence="3">The sequence shown here is derived from an EMBL/GenBank/DDBJ whole genome shotgun (WGS) entry which is preliminary data.</text>
</comment>
<keyword evidence="3" id="KW-0326">Glycosidase</keyword>
<dbReference type="CDD" id="cd15482">
    <property type="entry name" value="Sialidase_non-viral"/>
    <property type="match status" value="1"/>
</dbReference>
<keyword evidence="1" id="KW-0732">Signal</keyword>
<proteinExistence type="predicted"/>
<dbReference type="EC" id="3.2.1.-" evidence="3"/>
<evidence type="ECO:0000313" key="3">
    <source>
        <dbReference type="EMBL" id="MFC5457800.1"/>
    </source>
</evidence>
<dbReference type="Gene3D" id="2.120.10.10">
    <property type="match status" value="1"/>
</dbReference>
<dbReference type="GO" id="GO:0016798">
    <property type="term" value="F:hydrolase activity, acting on glycosyl bonds"/>
    <property type="evidence" value="ECO:0007669"/>
    <property type="project" value="UniProtKB-KW"/>
</dbReference>
<dbReference type="InterPro" id="IPR036278">
    <property type="entry name" value="Sialidase_sf"/>
</dbReference>
<feature type="domain" description="Sialidase" evidence="2">
    <location>
        <begin position="173"/>
        <end position="366"/>
    </location>
</feature>
<dbReference type="PANTHER" id="PTHR43752:SF2">
    <property type="entry name" value="BNR_ASP-BOX REPEAT FAMILY PROTEIN"/>
    <property type="match status" value="1"/>
</dbReference>
<dbReference type="SUPFAM" id="SSF50939">
    <property type="entry name" value="Sialidases"/>
    <property type="match status" value="1"/>
</dbReference>
<reference evidence="4" key="1">
    <citation type="journal article" date="2019" name="Int. J. Syst. Evol. Microbiol.">
        <title>The Global Catalogue of Microorganisms (GCM) 10K type strain sequencing project: providing services to taxonomists for standard genome sequencing and annotation.</title>
        <authorList>
            <consortium name="The Broad Institute Genomics Platform"/>
            <consortium name="The Broad Institute Genome Sequencing Center for Infectious Disease"/>
            <person name="Wu L."/>
            <person name="Ma J."/>
        </authorList>
    </citation>
    <scope>NUCLEOTIDE SEQUENCE [LARGE SCALE GENOMIC DNA]</scope>
    <source>
        <strain evidence="4">CGMCC 4.1469</strain>
    </source>
</reference>
<feature type="signal peptide" evidence="1">
    <location>
        <begin position="1"/>
        <end position="23"/>
    </location>
</feature>
<dbReference type="Pfam" id="PF13088">
    <property type="entry name" value="BNR_2"/>
    <property type="match status" value="1"/>
</dbReference>
<feature type="chain" id="PRO_5047225505" evidence="1">
    <location>
        <begin position="24"/>
        <end position="390"/>
    </location>
</feature>
<dbReference type="PROSITE" id="PS51318">
    <property type="entry name" value="TAT"/>
    <property type="match status" value="1"/>
</dbReference>